<dbReference type="AlphaFoldDB" id="A0ABC8RCY6"/>
<keyword evidence="2" id="KW-1185">Reference proteome</keyword>
<organism evidence="1 2">
    <name type="scientific">Ilex paraguariensis</name>
    <name type="common">yerba mate</name>
    <dbReference type="NCBI Taxonomy" id="185542"/>
    <lineage>
        <taxon>Eukaryota</taxon>
        <taxon>Viridiplantae</taxon>
        <taxon>Streptophyta</taxon>
        <taxon>Embryophyta</taxon>
        <taxon>Tracheophyta</taxon>
        <taxon>Spermatophyta</taxon>
        <taxon>Magnoliopsida</taxon>
        <taxon>eudicotyledons</taxon>
        <taxon>Gunneridae</taxon>
        <taxon>Pentapetalae</taxon>
        <taxon>asterids</taxon>
        <taxon>campanulids</taxon>
        <taxon>Aquifoliales</taxon>
        <taxon>Aquifoliaceae</taxon>
        <taxon>Ilex</taxon>
    </lineage>
</organism>
<gene>
    <name evidence="1" type="ORF">ILEXP_LOCUS10504</name>
</gene>
<accession>A0ABC8RCY6</accession>
<sequence length="104" mass="10925">MDGIIRKNPLAEDLSDVGSWNQSLGSIREMLGDARVHDLGETLGGDITGEVRGRDNAQVVVWQCERGDIGEGDGNAHGQCSIGDALGLRIKANVGERGGDAHMG</sequence>
<reference evidence="1 2" key="1">
    <citation type="submission" date="2024-02" db="EMBL/GenBank/DDBJ databases">
        <authorList>
            <person name="Vignale AGUSTIN F."/>
            <person name="Sosa J E."/>
            <person name="Modenutti C."/>
        </authorList>
    </citation>
    <scope>NUCLEOTIDE SEQUENCE [LARGE SCALE GENOMIC DNA]</scope>
</reference>
<evidence type="ECO:0000313" key="1">
    <source>
        <dbReference type="EMBL" id="CAK9142814.1"/>
    </source>
</evidence>
<evidence type="ECO:0000313" key="2">
    <source>
        <dbReference type="Proteomes" id="UP001642360"/>
    </source>
</evidence>
<dbReference type="Proteomes" id="UP001642360">
    <property type="component" value="Unassembled WGS sequence"/>
</dbReference>
<proteinExistence type="predicted"/>
<comment type="caution">
    <text evidence="1">The sequence shown here is derived from an EMBL/GenBank/DDBJ whole genome shotgun (WGS) entry which is preliminary data.</text>
</comment>
<feature type="non-terminal residue" evidence="1">
    <location>
        <position position="104"/>
    </location>
</feature>
<protein>
    <submittedName>
        <fullName evidence="1">Uncharacterized protein</fullName>
    </submittedName>
</protein>
<name>A0ABC8RCY6_9AQUA</name>
<dbReference type="EMBL" id="CAUOFW020001255">
    <property type="protein sequence ID" value="CAK9142814.1"/>
    <property type="molecule type" value="Genomic_DNA"/>
</dbReference>